<dbReference type="PANTHER" id="PTHR43222">
    <property type="entry name" value="NUDIX HYDROLASE 23"/>
    <property type="match status" value="1"/>
</dbReference>
<dbReference type="EMBL" id="CAADFI010000171">
    <property type="protein sequence ID" value="VFJ99867.1"/>
    <property type="molecule type" value="Genomic_DNA"/>
</dbReference>
<dbReference type="EMBL" id="CAADFG010000173">
    <property type="protein sequence ID" value="VFJ99821.1"/>
    <property type="molecule type" value="Genomic_DNA"/>
</dbReference>
<dbReference type="Pfam" id="PF14803">
    <property type="entry name" value="Zn_ribbon_Nudix"/>
    <property type="match status" value="1"/>
</dbReference>
<dbReference type="Gene3D" id="3.90.79.10">
    <property type="entry name" value="Nucleoside Triphosphate Pyrophosphohydrolase"/>
    <property type="match status" value="1"/>
</dbReference>
<dbReference type="InterPro" id="IPR015797">
    <property type="entry name" value="NUDIX_hydrolase-like_dom_sf"/>
</dbReference>
<dbReference type="PROSITE" id="PS51462">
    <property type="entry name" value="NUDIX"/>
    <property type="match status" value="1"/>
</dbReference>
<evidence type="ECO:0000259" key="1">
    <source>
        <dbReference type="PROSITE" id="PS51462"/>
    </source>
</evidence>
<gene>
    <name evidence="2" type="ORF">BECKH772A_GA0070896_101733</name>
    <name evidence="3" type="ORF">BECKH772B_GA0070898_101713</name>
    <name evidence="4" type="ORF">BECKH772C_GA0070978_101693</name>
</gene>
<dbReference type="EMBL" id="CAADFJ010000169">
    <property type="protein sequence ID" value="VFK04238.1"/>
    <property type="molecule type" value="Genomic_DNA"/>
</dbReference>
<name>A0A450V4T0_9GAMM</name>
<sequence length="168" mass="19149">MRVPEHDNRVRNVCDVCDTVHYVNPKIVAGCIPEYDGKILLCRRGIEPRYGCWTLPAGFMEMGESTVEAAVRETWEEAMAAVEIRALFALFSIPHISQVYTMFRARLSGNEYRPGPESLEVALFGEEEIPWSTLAFPVIHRTMKCYFADKHNGGFQVHVGDIRESLRK</sequence>
<evidence type="ECO:0000313" key="2">
    <source>
        <dbReference type="EMBL" id="VFJ99821.1"/>
    </source>
</evidence>
<dbReference type="SUPFAM" id="SSF55811">
    <property type="entry name" value="Nudix"/>
    <property type="match status" value="1"/>
</dbReference>
<reference evidence="2" key="1">
    <citation type="submission" date="2019-02" db="EMBL/GenBank/DDBJ databases">
        <authorList>
            <person name="Gruber-Vodicka R. H."/>
            <person name="Seah K. B. B."/>
        </authorList>
    </citation>
    <scope>NUCLEOTIDE SEQUENCE</scope>
    <source>
        <strain evidence="4">BECK_SA2B12</strain>
        <strain evidence="2">BECK_SA2B15</strain>
        <strain evidence="3">BECK_SA2B20</strain>
    </source>
</reference>
<evidence type="ECO:0000313" key="3">
    <source>
        <dbReference type="EMBL" id="VFJ99867.1"/>
    </source>
</evidence>
<dbReference type="GO" id="GO:0003824">
    <property type="term" value="F:catalytic activity"/>
    <property type="evidence" value="ECO:0007669"/>
    <property type="project" value="UniProtKB-ARBA"/>
</dbReference>
<evidence type="ECO:0000313" key="4">
    <source>
        <dbReference type="EMBL" id="VFK04238.1"/>
    </source>
</evidence>
<accession>A0A450V4T0</accession>
<dbReference type="Gene3D" id="2.20.70.10">
    <property type="match status" value="1"/>
</dbReference>
<organism evidence="2">
    <name type="scientific">Candidatus Kentrum eta</name>
    <dbReference type="NCBI Taxonomy" id="2126337"/>
    <lineage>
        <taxon>Bacteria</taxon>
        <taxon>Pseudomonadati</taxon>
        <taxon>Pseudomonadota</taxon>
        <taxon>Gammaproteobacteria</taxon>
        <taxon>Candidatus Kentrum</taxon>
    </lineage>
</organism>
<protein>
    <submittedName>
        <fullName evidence="2">ADP-ribose pyrophosphatase YjhB, NUDIX family</fullName>
    </submittedName>
</protein>
<proteinExistence type="predicted"/>
<dbReference type="CDD" id="cd04511">
    <property type="entry name" value="NUDIX_Hydrolase"/>
    <property type="match status" value="1"/>
</dbReference>
<dbReference type="Pfam" id="PF00293">
    <property type="entry name" value="NUDIX"/>
    <property type="match status" value="1"/>
</dbReference>
<dbReference type="PANTHER" id="PTHR43222:SF2">
    <property type="entry name" value="NUDIX HYDROLASE 23, CHLOROPLASTIC"/>
    <property type="match status" value="1"/>
</dbReference>
<dbReference type="InterPro" id="IPR029401">
    <property type="entry name" value="Nudix_N"/>
</dbReference>
<feature type="domain" description="Nudix hydrolase" evidence="1">
    <location>
        <begin position="24"/>
        <end position="147"/>
    </location>
</feature>
<dbReference type="InterPro" id="IPR000086">
    <property type="entry name" value="NUDIX_hydrolase_dom"/>
</dbReference>
<dbReference type="AlphaFoldDB" id="A0A450V4T0"/>